<feature type="compositionally biased region" description="Polar residues" evidence="14">
    <location>
        <begin position="3674"/>
        <end position="3685"/>
    </location>
</feature>
<dbReference type="PROSITE" id="PS50280">
    <property type="entry name" value="SET"/>
    <property type="match status" value="1"/>
</dbReference>
<feature type="compositionally biased region" description="Low complexity" evidence="14">
    <location>
        <begin position="2198"/>
        <end position="2207"/>
    </location>
</feature>
<keyword evidence="2" id="KW-0489">Methyltransferase</keyword>
<protein>
    <recommendedName>
        <fullName evidence="21">PHD-type domain-containing protein</fullName>
    </recommendedName>
</protein>
<feature type="region of interest" description="Disordered" evidence="14">
    <location>
        <begin position="40"/>
        <end position="79"/>
    </location>
</feature>
<sequence length="3879" mass="427473">MGFPRRGGPAGHCHSWLSLSRHHRELRKLIPLYFTANIPTNATDGGSEPKSGPTESDKTSMSSSHEDASQPLKELKSNKLFVKRQEQSASTKWSLVWNIDEGPTCHLHDSMDPVLIYKSLVKSPIHWKCVPQLRSFGRKHCAAVCGVIIRKKRKKTRRLHGVRTTVTNENLHENGTLRSECLPESPVTETVLPDHNEGDTSSPVRRTPKRRKDDASSEQPSEFQPFTDTPETPCKSQPGASMTETNSQVSTPGACVTDALGDSDALITIEQPVAPGAAVILSACRFCLRDLEDDEKLVRGTCLACRTLIRSFLQRSTRLDDLACLRDVSCHLERPVSWVPTKDLLSKVRARRLQQEYGPPSEDWCASCKVHHCLKLGARLADFCSKRDRPQSLLRSINLQRLADPAFQHRSRERRVLEYLNLLSQDYAAFHQHVPTDSRPVSCASELDDVARFLDCLWVCPLYLPSREHLNSQEPSVEPPLNVLTDDVPTQPSMLPDRPTNTFSHMNFLDGNVAEMCPVQAGSVLTPSSTTPQVHCSNSPSVLSPVTTMEKPTTWDSFSDLESPKERKAASPGLVGLSDAVIAPLLTEFRPNDCAPASGLSSNCDDYAEPSHNCPPSSLPSLKMHQHQPVLDLPPLEKTQEQGTSGVTDVFSDAPNRQSPSRKLFEPAPANPSQRHLSTPPVPCEVISATCNDTIVDKTVCALCTFREGCDPVDVCIRSGLARKLLRNSMYTVSIGPAQIRGRTCAFEANRSTVPGNLSVLGLPEQHTSETDHSTAFNTHVSPLSAVVAGSEPPSCIDLQKPNISEQHITNEEPCLQETGNEYAENIRTGTETTTTENRIGLTSPLLEATKNPLETTTFVDNTSPRRPDDLEMTNACTESAAVRVDSKPVPICAPEMPTTLRRPLDCHRIKLFVCGPCVLQLRRAVRDLLDTFSTRHTDCVAQLMLKPDTFCSKRISASEDKSESNYCLQDGVSSMCGSCYLYTSLQYLYKNLNTALPAYTTTDVDFVLPVGGPLFLPHNSSSTDSKSFFERRIQTKLPCLRDAESPEPLVCLCCRTRTEFLSMYEVRGPNIIVCSGCLWTFKAGIGASNSAIMVNRMARRLASAAAATDASVPLLSLANRRMLVDTARLALLISTPCTGECLKQTADPLWLTCPACAVRRCHRLLPLILPLHPARWYRRHVKLLTRSTLLEDLDPRLMLPESETSVAGTRKHPHRYSLVDVDYVASVIERWLMPPEPPAVVEPCETLGSEMGHVSDVSSGEEDSVSLSGDGILTDSSGFSTPSSISAFSNHESEYGGLTWWDGEEFLEPTGRNSPSGGVDSSETEPETDEARAELVTVMPPKRKRKPSLKAAEVEADAANRKSSRISSKNVSSGEPLAPDTNDNLKSCDQPIVSEFDMTPTSDKLAEKTLPVVDGSDKPGSPKERSRQKSVAKEPSRPPTSVEPHDVEPNDLVSTSEAKVHSVKRNGNPPERLIIHGKRKLKINHRFLDDYDGNLSCLTGQGRRIRDESCGSRGSNSSVSSRASGSSILNRRTYSSRASLLAQKRAHACLNNRGRTSVVSRSNAGSSKGRSNLLDDTPCSEEATNLSDRSVEEPSRVCGAGPRVKQISRPAIKSEESRYTTALSAMVHAARLAAVGAKVPGGTSPKHAALAATARSNVDDLGDTNQMEISSMSQDRSPTAVVGRSDFAQSLPDRCGQCPACCGLVQPCGICNNCRSLQELDKGGSEMKRRPCKELICFRRRPTHVSFKSGPRVKLPSNFPSNGSGQAASSHCQKASDFGDQQPVQHDFISPTKQQEAIRTHGTVSLLDTVPGLAQQLDCDAWVNQPINSRNGCAPKIRPKDFFKLPKRANQLEVFSSHPVTPIPGGDLGMRFSGQSFVDVGDVDEDRIRPVEGEVITSELAHQGGYAIVTTLASAPPKEICYACGSGGGQLLFCVSCAEPFHFYCVERQFRPRRKDHFICRNCTECKECHSPAADLRCIRCSGGYHPSCLSDYAPAQSGHRGNWVCPHCASCVHCGSKPLHKRQEAGTETGKPPNTGGCSRSTTAWSSEPNKCAACCSAEARGDICPECDRAYLPTTKQMIQCDTCQLWMHRTCTKLTADEYEWIARLSPGQLNKFIVNCKVCQNELNQRNTADETQGKNTSTSNELTQRDLGDTDKLQALAHDTLLERMADLVTSCRRSSVTDSSSPTCPPPLPPSALHSSPQQSTVLSPTVFPPKKPSTGPDSRIPRIPQVDGIVDEDSEDGASPLVQPDSSTYMHIGAHASDVLFYEQNPQPLSDTSSFCPLDTFGKPRRGSSNFIRKEKCRTERLRTSSGGSHVTSSARLTPPPICANWVTESEAQRAWTTPRSLVYRILTRILHRLAAHPINSPHAVALRQLLRWLSCAIESLFPWLVVSEMANDVRDLLQQTGSELTAVLRHFEKCALIELYELMCPITARMSDAQVHSSMCASKSWQRVWNSVSRVQNCFSVISHHLKTHHPDSMSLPQKLPPKLVEARHILAAKAALARLSSSHCYRPHELEAMERMRNEAREERWVEHWSAIEERLVLKNFQRHLLRDCPSGKQNLTAVDLGDHQSPQTTDPDILTVKPPESGMDEKTVCPAVENTQFRETSEKHPDSSESPISENVAPESLVNASMKQPLVVHDGPRGDQFYFALEDCWSTAVERTAPNTSCDADSSDEDVRSCLLCGRHGDDNIEGRLLFTGADTWVHVNCALWSNEVFEEETGQLVGLSDALRRGRESVCLDCGQYGATLLCSNSHEPMCTLYMQPWLTPGHSDSPSRSDVEMQKSVHFACALRRRPPAPRSIFTADRSWFCSPECHQAAIRQRLADAIQSRKDQQHHKSSKSFDAQLDCTTDEETLTKGEYAMLENAVADDLEPISLGELLVCRRVFAPSDCFAVSLLPPTFHRQPDLSTFPDDNPGLLRIARRALSNLSASPNSMAFLQCTGLPAASLVITIGSLRVDRLGEVREASDSLAVTKRSSSPELCSLGSHLCPINYRARRIFWSCFKLDDRIPYTLHIRQTHAINSHVSSASPSASSLPPPRSTEAPSPNLKNTPAVLPTTLPKLIKHISPLPVSSTPTSFHPSGSIRCTNGFPGSTRFTQSFNVVCSVGSHKPAHQPAILRPNSSARIATVPQTASSADTQAVASTASLVVSKTSLDAVRCTAESNSQPLKIINAVSLSAAVQNEPRKQNLPSGQQLVKSLVSVDCSSSPAEKSRNPVLPPNRTALESRGPITYYPIYARGQNHSATKTPSTIQLVARPMTTYRIPAPLNARPGTLTTPTKDQQLASQLNGLFQSLPQLHTQPVKSATCLFPASEPLKPTSPDPPIRIPHQLIPQLDGTLDEDDENYYSSKRSRSVFRQYPNSRRRSASATSNDSSSSNRTTASSTSKAHRRSHFSAVDQPKQHKQSQQPPVSLKALPAKRKWIEERNRQQELAHLVSKAKLANHARMYQHEVEKHARAFRLRFSIDGCVRAAPNPAVAWRSILTRVAVLREKQGLPPLLHGVTDGWTQFGLSHRHIIFLIEQMRGAFHCYRYRFRYHRRKIERLRQKFTPPVPVPEGCARSICWSKPRLPSNHARDPLSFLSCAGNPPPRPLIKSDQSEPNRKDGLGLSNTILSPHERTTVLSPTEQAVCAEAARQAASLVASQLKLPIRMREACIAQAVVQATGFLLQPNTSDDPASSHANKTRSKITTEAQDEDYDQEQNDESSEDDKGQEDEADLGTVTTQFKRMVSGSMARYLRVAVHPSHIHGRGLFALRGFREDEMVIEYMGELIRNFVCETREIRYRSAGVDCYMFRIDSDLVIDATYAGNAARFINHSCDPNCYAKVVTVDDKKHIVILAQRRIYPGEELTYDYRFPKESDKLLCNCGSYNCRKYLN</sequence>
<feature type="compositionally biased region" description="Acidic residues" evidence="14">
    <location>
        <begin position="3696"/>
        <end position="3721"/>
    </location>
</feature>
<dbReference type="Pfam" id="PF05965">
    <property type="entry name" value="FYRC"/>
    <property type="match status" value="1"/>
</dbReference>
<dbReference type="InterPro" id="IPR011011">
    <property type="entry name" value="Znf_FYVE_PHD"/>
</dbReference>
<evidence type="ECO:0000256" key="10">
    <source>
        <dbReference type="ARBA" id="ARBA00023015"/>
    </source>
</evidence>
<dbReference type="InterPro" id="IPR034732">
    <property type="entry name" value="EPHD"/>
</dbReference>
<comment type="caution">
    <text evidence="19">The sequence shown here is derived from an EMBL/GenBank/DDBJ whole genome shotgun (WGS) entry which is preliminary data.</text>
</comment>
<feature type="domain" description="PHD-type" evidence="15">
    <location>
        <begin position="1964"/>
        <end position="2013"/>
    </location>
</feature>
<dbReference type="GO" id="GO:0032259">
    <property type="term" value="P:methylation"/>
    <property type="evidence" value="ECO:0007669"/>
    <property type="project" value="UniProtKB-KW"/>
</dbReference>
<feature type="region of interest" description="Disordered" evidence="14">
    <location>
        <begin position="2026"/>
        <end position="2048"/>
    </location>
</feature>
<evidence type="ECO:0000256" key="6">
    <source>
        <dbReference type="ARBA" id="ARBA00022737"/>
    </source>
</evidence>
<dbReference type="CDD" id="cd15506">
    <property type="entry name" value="PHD1_KMT2A_like"/>
    <property type="match status" value="1"/>
</dbReference>
<feature type="compositionally biased region" description="Polar residues" evidence="14">
    <location>
        <begin position="1554"/>
        <end position="1571"/>
    </location>
</feature>
<feature type="compositionally biased region" description="Basic and acidic residues" evidence="14">
    <location>
        <begin position="3600"/>
        <end position="3609"/>
    </location>
</feature>
<dbReference type="PROSITE" id="PS51805">
    <property type="entry name" value="EPHD"/>
    <property type="match status" value="1"/>
</dbReference>
<dbReference type="SMART" id="SM00317">
    <property type="entry name" value="SET"/>
    <property type="match status" value="1"/>
</dbReference>
<feature type="compositionally biased region" description="Basic and acidic residues" evidence="14">
    <location>
        <begin position="64"/>
        <end position="77"/>
    </location>
</feature>
<dbReference type="EMBL" id="SJOL01006397">
    <property type="protein sequence ID" value="TGZ67844.1"/>
    <property type="molecule type" value="Genomic_DNA"/>
</dbReference>
<feature type="compositionally biased region" description="Low complexity" evidence="14">
    <location>
        <begin position="3371"/>
        <end position="3390"/>
    </location>
</feature>
<accession>A0A4V3SFC4</accession>
<dbReference type="PANTHER" id="PTHR45838">
    <property type="entry name" value="HISTONE-LYSINE-N-METHYLTRANSFERASE 2 KMT2 FAMILY MEMBER"/>
    <property type="match status" value="1"/>
</dbReference>
<dbReference type="PROSITE" id="PS50868">
    <property type="entry name" value="POST_SET"/>
    <property type="match status" value="1"/>
</dbReference>
<keyword evidence="20" id="KW-1185">Reference proteome</keyword>
<feature type="region of interest" description="Disordered" evidence="14">
    <location>
        <begin position="1306"/>
        <end position="1451"/>
    </location>
</feature>
<feature type="region of interest" description="Disordered" evidence="14">
    <location>
        <begin position="638"/>
        <end position="679"/>
    </location>
</feature>
<dbReference type="Gene3D" id="3.30.160.360">
    <property type="match status" value="1"/>
</dbReference>
<keyword evidence="10" id="KW-0805">Transcription regulation</keyword>
<keyword evidence="9" id="KW-0156">Chromatin regulator</keyword>
<feature type="region of interest" description="Disordered" evidence="14">
    <location>
        <begin position="3588"/>
        <end position="3624"/>
    </location>
</feature>
<feature type="region of interest" description="Disordered" evidence="14">
    <location>
        <begin position="3315"/>
        <end position="3418"/>
    </location>
</feature>
<evidence type="ECO:0000256" key="4">
    <source>
        <dbReference type="ARBA" id="ARBA00022691"/>
    </source>
</evidence>
<dbReference type="Gene3D" id="3.30.40.10">
    <property type="entry name" value="Zinc/RING finger domain, C3HC4 (zinc finger)"/>
    <property type="match status" value="4"/>
</dbReference>
<dbReference type="Proteomes" id="UP000308267">
    <property type="component" value="Unassembled WGS sequence"/>
</dbReference>
<name>A0A4V3SFC4_OPIFE</name>
<dbReference type="SMART" id="SM00249">
    <property type="entry name" value="PHD"/>
    <property type="match status" value="3"/>
</dbReference>
<evidence type="ECO:0000313" key="20">
    <source>
        <dbReference type="Proteomes" id="UP000308267"/>
    </source>
</evidence>
<dbReference type="InterPro" id="IPR003888">
    <property type="entry name" value="FYrich_N"/>
</dbReference>
<feature type="region of interest" description="Disordered" evidence="14">
    <location>
        <begin position="1506"/>
        <end position="1528"/>
    </location>
</feature>
<dbReference type="InterPro" id="IPR046341">
    <property type="entry name" value="SET_dom_sf"/>
</dbReference>
<evidence type="ECO:0000259" key="18">
    <source>
        <dbReference type="PROSITE" id="PS51805"/>
    </source>
</evidence>
<feature type="compositionally biased region" description="Basic and acidic residues" evidence="14">
    <location>
        <begin position="1416"/>
        <end position="1437"/>
    </location>
</feature>
<evidence type="ECO:0000256" key="2">
    <source>
        <dbReference type="ARBA" id="ARBA00022603"/>
    </source>
</evidence>
<dbReference type="PANTHER" id="PTHR45838:SF4">
    <property type="entry name" value="HISTONE-LYSINE N-METHYLTRANSFERASE TRITHORAX"/>
    <property type="match status" value="1"/>
</dbReference>
<feature type="region of interest" description="Disordered" evidence="14">
    <location>
        <begin position="528"/>
        <end position="548"/>
    </location>
</feature>
<dbReference type="InterPro" id="IPR013083">
    <property type="entry name" value="Znf_RING/FYVE/PHD"/>
</dbReference>
<evidence type="ECO:0008006" key="21">
    <source>
        <dbReference type="Google" id="ProtNLM"/>
    </source>
</evidence>
<evidence type="ECO:0000259" key="16">
    <source>
        <dbReference type="PROSITE" id="PS50280"/>
    </source>
</evidence>
<dbReference type="GO" id="GO:0042800">
    <property type="term" value="F:histone H3K4 methyltransferase activity"/>
    <property type="evidence" value="ECO:0007669"/>
    <property type="project" value="TreeGrafter"/>
</dbReference>
<feature type="compositionally biased region" description="Polar residues" evidence="14">
    <location>
        <begin position="2038"/>
        <end position="2048"/>
    </location>
</feature>
<dbReference type="SUPFAM" id="SSF82199">
    <property type="entry name" value="SET domain"/>
    <property type="match status" value="1"/>
</dbReference>
<dbReference type="GO" id="GO:0035097">
    <property type="term" value="C:histone methyltransferase complex"/>
    <property type="evidence" value="ECO:0007669"/>
    <property type="project" value="TreeGrafter"/>
</dbReference>
<evidence type="ECO:0000259" key="15">
    <source>
        <dbReference type="PROSITE" id="PS50016"/>
    </source>
</evidence>
<dbReference type="SMART" id="SM00508">
    <property type="entry name" value="PostSET"/>
    <property type="match status" value="1"/>
</dbReference>
<feature type="compositionally biased region" description="Polar residues" evidence="14">
    <location>
        <begin position="217"/>
        <end position="251"/>
    </location>
</feature>
<evidence type="ECO:0000256" key="12">
    <source>
        <dbReference type="ARBA" id="ARBA00023242"/>
    </source>
</evidence>
<evidence type="ECO:0000256" key="3">
    <source>
        <dbReference type="ARBA" id="ARBA00022679"/>
    </source>
</evidence>
<dbReference type="GO" id="GO:0045893">
    <property type="term" value="P:positive regulation of DNA-templated transcription"/>
    <property type="evidence" value="ECO:0007669"/>
    <property type="project" value="TreeGrafter"/>
</dbReference>
<feature type="region of interest" description="Disordered" evidence="14">
    <location>
        <begin position="2133"/>
        <end position="2153"/>
    </location>
</feature>
<evidence type="ECO:0000256" key="7">
    <source>
        <dbReference type="ARBA" id="ARBA00022771"/>
    </source>
</evidence>
<dbReference type="Pfam" id="PF00856">
    <property type="entry name" value="SET"/>
    <property type="match status" value="1"/>
</dbReference>
<dbReference type="InterPro" id="IPR001965">
    <property type="entry name" value="Znf_PHD"/>
</dbReference>
<comment type="subcellular location">
    <subcellularLocation>
        <location evidence="1">Nucleus</location>
    </subcellularLocation>
</comment>
<dbReference type="Pfam" id="PF05964">
    <property type="entry name" value="FYRN"/>
    <property type="match status" value="1"/>
</dbReference>
<dbReference type="InterPro" id="IPR001214">
    <property type="entry name" value="SET_dom"/>
</dbReference>
<feature type="compositionally biased region" description="Low complexity" evidence="14">
    <location>
        <begin position="1512"/>
        <end position="1528"/>
    </location>
</feature>
<dbReference type="PROSITE" id="PS50016">
    <property type="entry name" value="ZF_PHD_2"/>
    <property type="match status" value="2"/>
</dbReference>
<feature type="region of interest" description="Disordered" evidence="14">
    <location>
        <begin position="2567"/>
        <end position="2595"/>
    </location>
</feature>
<feature type="region of interest" description="Disordered" evidence="14">
    <location>
        <begin position="3674"/>
        <end position="3724"/>
    </location>
</feature>
<keyword evidence="6" id="KW-0677">Repeat</keyword>
<evidence type="ECO:0000256" key="5">
    <source>
        <dbReference type="ARBA" id="ARBA00022723"/>
    </source>
</evidence>
<dbReference type="SUPFAM" id="SSF57903">
    <property type="entry name" value="FYVE/PHD zinc finger"/>
    <property type="match status" value="2"/>
</dbReference>
<feature type="compositionally biased region" description="Low complexity" evidence="14">
    <location>
        <begin position="2179"/>
        <end position="2189"/>
    </location>
</feature>
<feature type="compositionally biased region" description="Polar residues" evidence="14">
    <location>
        <begin position="1312"/>
        <end position="1322"/>
    </location>
</feature>
<feature type="compositionally biased region" description="Polar residues" evidence="14">
    <location>
        <begin position="2139"/>
        <end position="2148"/>
    </location>
</feature>
<feature type="domain" description="PHD-type" evidence="18">
    <location>
        <begin position="2682"/>
        <end position="2801"/>
    </location>
</feature>
<keyword evidence="11" id="KW-0804">Transcription</keyword>
<keyword evidence="8" id="KW-0862">Zinc</keyword>
<evidence type="ECO:0000256" key="11">
    <source>
        <dbReference type="ARBA" id="ARBA00023163"/>
    </source>
</evidence>
<keyword evidence="4" id="KW-0949">S-adenosyl-L-methionine</keyword>
<keyword evidence="3" id="KW-0808">Transferase</keyword>
<dbReference type="GO" id="GO:0008270">
    <property type="term" value="F:zinc ion binding"/>
    <property type="evidence" value="ECO:0007669"/>
    <property type="project" value="UniProtKB-KW"/>
</dbReference>
<feature type="region of interest" description="Disordered" evidence="14">
    <location>
        <begin position="3029"/>
        <end position="3057"/>
    </location>
</feature>
<dbReference type="InterPro" id="IPR019787">
    <property type="entry name" value="Znf_PHD-finger"/>
</dbReference>
<evidence type="ECO:0000259" key="17">
    <source>
        <dbReference type="PROSITE" id="PS50868"/>
    </source>
</evidence>
<feature type="region of interest" description="Disordered" evidence="14">
    <location>
        <begin position="2179"/>
        <end position="2254"/>
    </location>
</feature>
<keyword evidence="5" id="KW-0479">Metal-binding</keyword>
<feature type="domain" description="Post-SET" evidence="17">
    <location>
        <begin position="3863"/>
        <end position="3879"/>
    </location>
</feature>
<feature type="domain" description="SET" evidence="16">
    <location>
        <begin position="3741"/>
        <end position="3857"/>
    </location>
</feature>
<dbReference type="CDD" id="cd10518">
    <property type="entry name" value="SET_SETD1-like"/>
    <property type="match status" value="1"/>
</dbReference>
<dbReference type="SMART" id="SM00542">
    <property type="entry name" value="FYRC"/>
    <property type="match status" value="1"/>
</dbReference>
<feature type="domain" description="PHD-type" evidence="15">
    <location>
        <begin position="1919"/>
        <end position="1967"/>
    </location>
</feature>
<evidence type="ECO:0000256" key="14">
    <source>
        <dbReference type="SAM" id="MobiDB-lite"/>
    </source>
</evidence>
<proteinExistence type="predicted"/>
<evidence type="ECO:0000313" key="19">
    <source>
        <dbReference type="EMBL" id="TGZ67844.1"/>
    </source>
</evidence>
<keyword evidence="7 13" id="KW-0863">Zinc-finger</keyword>
<dbReference type="OrthoDB" id="308383at2759"/>
<dbReference type="Gene3D" id="2.170.270.10">
    <property type="entry name" value="SET domain"/>
    <property type="match status" value="1"/>
</dbReference>
<dbReference type="InterPro" id="IPR003616">
    <property type="entry name" value="Post-SET_dom"/>
</dbReference>
<feature type="region of interest" description="Disordered" evidence="14">
    <location>
        <begin position="156"/>
        <end position="251"/>
    </location>
</feature>
<keyword evidence="12" id="KW-0539">Nucleus</keyword>
<evidence type="ECO:0000256" key="9">
    <source>
        <dbReference type="ARBA" id="ARBA00022853"/>
    </source>
</evidence>
<dbReference type="PROSITE" id="PS51542">
    <property type="entry name" value="FYRN"/>
    <property type="match status" value="1"/>
</dbReference>
<evidence type="ECO:0000256" key="13">
    <source>
        <dbReference type="PROSITE-ProRule" id="PRU00146"/>
    </source>
</evidence>
<dbReference type="InterPro" id="IPR003889">
    <property type="entry name" value="FYrich_C"/>
</dbReference>
<gene>
    <name evidence="19" type="ORF">CRM22_004576</name>
</gene>
<organism evidence="19 20">
    <name type="scientific">Opisthorchis felineus</name>
    <dbReference type="NCBI Taxonomy" id="147828"/>
    <lineage>
        <taxon>Eukaryota</taxon>
        <taxon>Metazoa</taxon>
        <taxon>Spiralia</taxon>
        <taxon>Lophotrochozoa</taxon>
        <taxon>Platyhelminthes</taxon>
        <taxon>Trematoda</taxon>
        <taxon>Digenea</taxon>
        <taxon>Opisthorchiida</taxon>
        <taxon>Opisthorchiata</taxon>
        <taxon>Opisthorchiidae</taxon>
        <taxon>Opisthorchis</taxon>
    </lineage>
</organism>
<reference evidence="19 20" key="1">
    <citation type="journal article" date="2019" name="BMC Genomics">
        <title>New insights from Opisthorchis felineus genome: update on genomics of the epidemiologically important liver flukes.</title>
        <authorList>
            <person name="Ershov N.I."/>
            <person name="Mordvinov V.A."/>
            <person name="Prokhortchouk E.B."/>
            <person name="Pakharukova M.Y."/>
            <person name="Gunbin K.V."/>
            <person name="Ustyantsev K."/>
            <person name="Genaev M.A."/>
            <person name="Blinov A.G."/>
            <person name="Mazur A."/>
            <person name="Boulygina E."/>
            <person name="Tsygankova S."/>
            <person name="Khrameeva E."/>
            <person name="Chekanov N."/>
            <person name="Fan G."/>
            <person name="Xiao A."/>
            <person name="Zhang H."/>
            <person name="Xu X."/>
            <person name="Yang H."/>
            <person name="Solovyev V."/>
            <person name="Lee S.M."/>
            <person name="Liu X."/>
            <person name="Afonnikov D.A."/>
            <person name="Skryabin K.G."/>
        </authorList>
    </citation>
    <scope>NUCLEOTIDE SEQUENCE [LARGE SCALE GENOMIC DNA]</scope>
    <source>
        <strain evidence="19">AK-0245</strain>
        <tissue evidence="19">Whole organism</tissue>
    </source>
</reference>
<evidence type="ECO:0000256" key="1">
    <source>
        <dbReference type="ARBA" id="ARBA00004123"/>
    </source>
</evidence>
<dbReference type="Pfam" id="PF00628">
    <property type="entry name" value="PHD"/>
    <property type="match status" value="1"/>
</dbReference>
<evidence type="ECO:0000256" key="8">
    <source>
        <dbReference type="ARBA" id="ARBA00022833"/>
    </source>
</evidence>
<feature type="region of interest" description="Disordered" evidence="14">
    <location>
        <begin position="1553"/>
        <end position="1603"/>
    </location>
</feature>
<dbReference type="STRING" id="147828.A0A4V3SFC4"/>